<keyword evidence="2" id="KW-1185">Reference proteome</keyword>
<dbReference type="AlphaFoldDB" id="A0A1U9MIB7"/>
<dbReference type="EMBL" id="CP015625">
    <property type="protein sequence ID" value="AQT47488.1"/>
    <property type="molecule type" value="Genomic_DNA"/>
</dbReference>
<dbReference type="Proteomes" id="UP000189632">
    <property type="component" value="Chromosome"/>
</dbReference>
<reference evidence="1 2" key="1">
    <citation type="submission" date="2016-11" db="EMBL/GenBank/DDBJ databases">
        <title>Comparative genomics of Bartonella apis.</title>
        <authorList>
            <person name="Engel P."/>
        </authorList>
    </citation>
    <scope>NUCLEOTIDE SEQUENCE [LARGE SCALE GENOMIC DNA]</scope>
    <source>
        <strain evidence="1 2">BBC0122</strain>
    </source>
</reference>
<organism evidence="1 2">
    <name type="scientific">Bartonella choladocola</name>
    <dbReference type="NCBI Taxonomy" id="2750995"/>
    <lineage>
        <taxon>Bacteria</taxon>
        <taxon>Pseudomonadati</taxon>
        <taxon>Pseudomonadota</taxon>
        <taxon>Alphaproteobacteria</taxon>
        <taxon>Hyphomicrobiales</taxon>
        <taxon>Bartonellaceae</taxon>
        <taxon>Bartonella</taxon>
    </lineage>
</organism>
<accession>A0A1U9MIB7</accession>
<dbReference type="KEGG" id="bapi:BBC0122_013780"/>
<evidence type="ECO:0000313" key="1">
    <source>
        <dbReference type="EMBL" id="AQT47488.1"/>
    </source>
</evidence>
<sequence>MERSVKSDETGLAFRQIYHSSEKTCQCVNGCNTALAVSVLFFTLFVSKGVGTS</sequence>
<dbReference type="RefSeq" id="WP_188318008.1">
    <property type="nucleotide sequence ID" value="NZ_CP015625.1"/>
</dbReference>
<proteinExistence type="predicted"/>
<gene>
    <name evidence="1" type="ORF">BBC0122_013780</name>
</gene>
<evidence type="ECO:0000313" key="2">
    <source>
        <dbReference type="Proteomes" id="UP000189632"/>
    </source>
</evidence>
<name>A0A1U9MIB7_9HYPH</name>
<protein>
    <submittedName>
        <fullName evidence="1">Uncharacterized protein</fullName>
    </submittedName>
</protein>